<protein>
    <submittedName>
        <fullName evidence="1">Uncharacterized protein</fullName>
    </submittedName>
</protein>
<proteinExistence type="predicted"/>
<dbReference type="EMBL" id="JANPWB010000006">
    <property type="protein sequence ID" value="KAJ1177244.1"/>
    <property type="molecule type" value="Genomic_DNA"/>
</dbReference>
<accession>A0AAV7TKW9</accession>
<comment type="caution">
    <text evidence="1">The sequence shown here is derived from an EMBL/GenBank/DDBJ whole genome shotgun (WGS) entry which is preliminary data.</text>
</comment>
<keyword evidence="2" id="KW-1185">Reference proteome</keyword>
<evidence type="ECO:0000313" key="2">
    <source>
        <dbReference type="Proteomes" id="UP001066276"/>
    </source>
</evidence>
<gene>
    <name evidence="1" type="ORF">NDU88_002505</name>
</gene>
<organism evidence="1 2">
    <name type="scientific">Pleurodeles waltl</name>
    <name type="common">Iberian ribbed newt</name>
    <dbReference type="NCBI Taxonomy" id="8319"/>
    <lineage>
        <taxon>Eukaryota</taxon>
        <taxon>Metazoa</taxon>
        <taxon>Chordata</taxon>
        <taxon>Craniata</taxon>
        <taxon>Vertebrata</taxon>
        <taxon>Euteleostomi</taxon>
        <taxon>Amphibia</taxon>
        <taxon>Batrachia</taxon>
        <taxon>Caudata</taxon>
        <taxon>Salamandroidea</taxon>
        <taxon>Salamandridae</taxon>
        <taxon>Pleurodelinae</taxon>
        <taxon>Pleurodeles</taxon>
    </lineage>
</organism>
<sequence length="110" mass="11863">MNQNGGAGHSSARVYDILMDPVSVLVALLSGTGVWLGWAVTQVEVVGGQQGKARPLRAGHRCEQGSLAKSTRVEIEEDSQRKARPLRADHRCMRCSLGKAGPLLAGHRYE</sequence>
<dbReference type="AlphaFoldDB" id="A0AAV7TKW9"/>
<evidence type="ECO:0000313" key="1">
    <source>
        <dbReference type="EMBL" id="KAJ1177244.1"/>
    </source>
</evidence>
<reference evidence="1" key="1">
    <citation type="journal article" date="2022" name="bioRxiv">
        <title>Sequencing and chromosome-scale assembly of the giantPleurodeles waltlgenome.</title>
        <authorList>
            <person name="Brown T."/>
            <person name="Elewa A."/>
            <person name="Iarovenko S."/>
            <person name="Subramanian E."/>
            <person name="Araus A.J."/>
            <person name="Petzold A."/>
            <person name="Susuki M."/>
            <person name="Suzuki K.-i.T."/>
            <person name="Hayashi T."/>
            <person name="Toyoda A."/>
            <person name="Oliveira C."/>
            <person name="Osipova E."/>
            <person name="Leigh N.D."/>
            <person name="Simon A."/>
            <person name="Yun M.H."/>
        </authorList>
    </citation>
    <scope>NUCLEOTIDE SEQUENCE</scope>
    <source>
        <strain evidence="1">20211129_DDA</strain>
        <tissue evidence="1">Liver</tissue>
    </source>
</reference>
<name>A0AAV7TKW9_PLEWA</name>
<dbReference type="Proteomes" id="UP001066276">
    <property type="component" value="Chromosome 3_2"/>
</dbReference>